<evidence type="ECO:0000256" key="2">
    <source>
        <dbReference type="ARBA" id="ARBA00022553"/>
    </source>
</evidence>
<dbReference type="Pfam" id="PF14765">
    <property type="entry name" value="PS-DH"/>
    <property type="match status" value="1"/>
</dbReference>
<dbReference type="CDD" id="cd05195">
    <property type="entry name" value="enoyl_red"/>
    <property type="match status" value="1"/>
</dbReference>
<dbReference type="SMART" id="SM00823">
    <property type="entry name" value="PKS_PP"/>
    <property type="match status" value="1"/>
</dbReference>
<keyword evidence="8" id="KW-0012">Acyltransferase</keyword>
<dbReference type="PROSITE" id="PS52004">
    <property type="entry name" value="KS3_2"/>
    <property type="match status" value="1"/>
</dbReference>
<dbReference type="Gene3D" id="1.10.1200.10">
    <property type="entry name" value="ACP-like"/>
    <property type="match status" value="1"/>
</dbReference>
<dbReference type="SUPFAM" id="SSF50129">
    <property type="entry name" value="GroES-like"/>
    <property type="match status" value="1"/>
</dbReference>
<dbReference type="SUPFAM" id="SSF53335">
    <property type="entry name" value="S-adenosyl-L-methionine-dependent methyltransferases"/>
    <property type="match status" value="1"/>
</dbReference>
<keyword evidence="7" id="KW-0511">Multifunctional enzyme</keyword>
<dbReference type="GO" id="GO:0032259">
    <property type="term" value="P:methylation"/>
    <property type="evidence" value="ECO:0007669"/>
    <property type="project" value="UniProtKB-KW"/>
</dbReference>
<dbReference type="InterPro" id="IPR016035">
    <property type="entry name" value="Acyl_Trfase/lysoPLipase"/>
</dbReference>
<dbReference type="SMART" id="SM00826">
    <property type="entry name" value="PKS_DH"/>
    <property type="match status" value="1"/>
</dbReference>
<dbReference type="InterPro" id="IPR006162">
    <property type="entry name" value="Ppantetheine_attach_site"/>
</dbReference>
<dbReference type="GO" id="GO:0044550">
    <property type="term" value="P:secondary metabolite biosynthetic process"/>
    <property type="evidence" value="ECO:0007669"/>
    <property type="project" value="UniProtKB-ARBA"/>
</dbReference>
<dbReference type="InterPro" id="IPR057326">
    <property type="entry name" value="KR_dom"/>
</dbReference>
<evidence type="ECO:0000259" key="13">
    <source>
        <dbReference type="PROSITE" id="PS52019"/>
    </source>
</evidence>
<dbReference type="InterPro" id="IPR049552">
    <property type="entry name" value="PKS_DH_N"/>
</dbReference>
<dbReference type="SMART" id="SM00829">
    <property type="entry name" value="PKS_ER"/>
    <property type="match status" value="1"/>
</dbReference>
<keyword evidence="4" id="KW-0808">Transferase</keyword>
<gene>
    <name evidence="14" type="ORF">TARUN_2474</name>
</gene>
<keyword evidence="6" id="KW-0560">Oxidoreductase</keyword>
<evidence type="ECO:0000259" key="11">
    <source>
        <dbReference type="PROSITE" id="PS50075"/>
    </source>
</evidence>
<dbReference type="InterPro" id="IPR002364">
    <property type="entry name" value="Quin_OxRdtase/zeta-crystal_CS"/>
</dbReference>
<evidence type="ECO:0000256" key="5">
    <source>
        <dbReference type="ARBA" id="ARBA00022857"/>
    </source>
</evidence>
<dbReference type="InterPro" id="IPR014043">
    <property type="entry name" value="Acyl_transferase_dom"/>
</dbReference>
<reference evidence="14 15" key="1">
    <citation type="journal article" date="2018" name="PLoS Pathog.">
        <title>Evolution of structural diversity of trichothecenes, a family of toxins produced by plant pathogenic and entomopathogenic fungi.</title>
        <authorList>
            <person name="Proctor R.H."/>
            <person name="McCormick S.P."/>
            <person name="Kim H.S."/>
            <person name="Cardoza R.E."/>
            <person name="Stanley A.M."/>
            <person name="Lindo L."/>
            <person name="Kelly A."/>
            <person name="Brown D.W."/>
            <person name="Lee T."/>
            <person name="Vaughan M.M."/>
            <person name="Alexander N.J."/>
            <person name="Busman M."/>
            <person name="Gutierrez S."/>
        </authorList>
    </citation>
    <scope>NUCLEOTIDE SEQUENCE [LARGE SCALE GENOMIC DNA]</scope>
    <source>
        <strain evidence="14 15">IBT 40837</strain>
    </source>
</reference>
<dbReference type="SMART" id="SM00827">
    <property type="entry name" value="PKS_AT"/>
    <property type="match status" value="1"/>
</dbReference>
<dbReference type="GO" id="GO:0004312">
    <property type="term" value="F:fatty acid synthase activity"/>
    <property type="evidence" value="ECO:0007669"/>
    <property type="project" value="TreeGrafter"/>
</dbReference>
<dbReference type="InterPro" id="IPR049551">
    <property type="entry name" value="PKS_DH_C"/>
</dbReference>
<dbReference type="Gene3D" id="3.90.180.10">
    <property type="entry name" value="Medium-chain alcohol dehydrogenases, catalytic domain"/>
    <property type="match status" value="1"/>
</dbReference>
<keyword evidence="2" id="KW-0597">Phosphoprotein</keyword>
<dbReference type="PANTHER" id="PTHR43775">
    <property type="entry name" value="FATTY ACID SYNTHASE"/>
    <property type="match status" value="1"/>
</dbReference>
<evidence type="ECO:0000313" key="14">
    <source>
        <dbReference type="EMBL" id="RFU79720.1"/>
    </source>
</evidence>
<evidence type="ECO:0000256" key="10">
    <source>
        <dbReference type="SAM" id="MobiDB-lite"/>
    </source>
</evidence>
<dbReference type="FunFam" id="3.40.50.720:FF:000209">
    <property type="entry name" value="Polyketide synthase Pks12"/>
    <property type="match status" value="1"/>
</dbReference>
<dbReference type="InterPro" id="IPR049900">
    <property type="entry name" value="PKS_mFAS_DH"/>
</dbReference>
<dbReference type="Pfam" id="PF08242">
    <property type="entry name" value="Methyltransf_12"/>
    <property type="match status" value="1"/>
</dbReference>
<proteinExistence type="predicted"/>
<dbReference type="InterPro" id="IPR020843">
    <property type="entry name" value="ER"/>
</dbReference>
<dbReference type="InterPro" id="IPR013217">
    <property type="entry name" value="Methyltransf_12"/>
</dbReference>
<dbReference type="Pfam" id="PF00550">
    <property type="entry name" value="PP-binding"/>
    <property type="match status" value="1"/>
</dbReference>
<dbReference type="InterPro" id="IPR016036">
    <property type="entry name" value="Malonyl_transacylase_ACP-bd"/>
</dbReference>
<dbReference type="InterPro" id="IPR016039">
    <property type="entry name" value="Thiolase-like"/>
</dbReference>
<evidence type="ECO:0000256" key="4">
    <source>
        <dbReference type="ARBA" id="ARBA00022679"/>
    </source>
</evidence>
<evidence type="ECO:0000256" key="9">
    <source>
        <dbReference type="PROSITE-ProRule" id="PRU01363"/>
    </source>
</evidence>
<dbReference type="Pfam" id="PF21089">
    <property type="entry name" value="PKS_DH_N"/>
    <property type="match status" value="1"/>
</dbReference>
<dbReference type="SUPFAM" id="SSF52151">
    <property type="entry name" value="FabD/lysophospholipase-like"/>
    <property type="match status" value="1"/>
</dbReference>
<dbReference type="SUPFAM" id="SSF47336">
    <property type="entry name" value="ACP-like"/>
    <property type="match status" value="1"/>
</dbReference>
<dbReference type="InterPro" id="IPR036736">
    <property type="entry name" value="ACP-like_sf"/>
</dbReference>
<dbReference type="SUPFAM" id="SSF55048">
    <property type="entry name" value="Probable ACP-binding domain of malonyl-CoA ACP transacylase"/>
    <property type="match status" value="1"/>
</dbReference>
<dbReference type="Gene3D" id="3.10.129.110">
    <property type="entry name" value="Polyketide synthase dehydratase"/>
    <property type="match status" value="1"/>
</dbReference>
<organism evidence="14 15">
    <name type="scientific">Trichoderma arundinaceum</name>
    <dbReference type="NCBI Taxonomy" id="490622"/>
    <lineage>
        <taxon>Eukaryota</taxon>
        <taxon>Fungi</taxon>
        <taxon>Dikarya</taxon>
        <taxon>Ascomycota</taxon>
        <taxon>Pezizomycotina</taxon>
        <taxon>Sordariomycetes</taxon>
        <taxon>Hypocreomycetidae</taxon>
        <taxon>Hypocreales</taxon>
        <taxon>Hypocreaceae</taxon>
        <taxon>Trichoderma</taxon>
    </lineage>
</organism>
<dbReference type="GO" id="GO:0016491">
    <property type="term" value="F:oxidoreductase activity"/>
    <property type="evidence" value="ECO:0007669"/>
    <property type="project" value="UniProtKB-KW"/>
</dbReference>
<keyword evidence="3" id="KW-0489">Methyltransferase</keyword>
<dbReference type="Gene3D" id="3.40.366.10">
    <property type="entry name" value="Malonyl-Coenzyme A Acyl Carrier Protein, domain 2"/>
    <property type="match status" value="1"/>
</dbReference>
<dbReference type="Pfam" id="PF00698">
    <property type="entry name" value="Acyl_transf_1"/>
    <property type="match status" value="1"/>
</dbReference>
<feature type="domain" description="Ketosynthase family 3 (KS3)" evidence="12">
    <location>
        <begin position="53"/>
        <end position="470"/>
    </location>
</feature>
<dbReference type="InterPro" id="IPR020806">
    <property type="entry name" value="PKS_PP-bd"/>
</dbReference>
<evidence type="ECO:0000256" key="6">
    <source>
        <dbReference type="ARBA" id="ARBA00023002"/>
    </source>
</evidence>
<dbReference type="PROSITE" id="PS00012">
    <property type="entry name" value="PHOSPHOPANTETHEINE"/>
    <property type="match status" value="1"/>
</dbReference>
<dbReference type="Pfam" id="PF08240">
    <property type="entry name" value="ADH_N"/>
    <property type="match status" value="1"/>
</dbReference>
<dbReference type="InterPro" id="IPR009081">
    <property type="entry name" value="PP-bd_ACP"/>
</dbReference>
<dbReference type="InterPro" id="IPR032821">
    <property type="entry name" value="PKS_assoc"/>
</dbReference>
<dbReference type="InterPro" id="IPR042104">
    <property type="entry name" value="PKS_dehydratase_sf"/>
</dbReference>
<feature type="active site" description="Proton donor; for dehydratase activity" evidence="9">
    <location>
        <position position="1138"/>
    </location>
</feature>
<dbReference type="PANTHER" id="PTHR43775:SF49">
    <property type="entry name" value="SYNTHASE, PUTATIVE (JCVI)-RELATED"/>
    <property type="match status" value="1"/>
</dbReference>
<protein>
    <submittedName>
        <fullName evidence="14">Polyketide synthase</fullName>
    </submittedName>
</protein>
<keyword evidence="15" id="KW-1185">Reference proteome</keyword>
<dbReference type="Gene3D" id="3.30.70.3290">
    <property type="match status" value="1"/>
</dbReference>
<dbReference type="Proteomes" id="UP000266272">
    <property type="component" value="Unassembled WGS sequence"/>
</dbReference>
<dbReference type="OrthoDB" id="329835at2759"/>
<evidence type="ECO:0000259" key="12">
    <source>
        <dbReference type="PROSITE" id="PS52004"/>
    </source>
</evidence>
<feature type="active site" description="Proton acceptor; for dehydratase activity" evidence="9">
    <location>
        <position position="965"/>
    </location>
</feature>
<dbReference type="SUPFAM" id="SSF51735">
    <property type="entry name" value="NAD(P)-binding Rossmann-fold domains"/>
    <property type="match status" value="2"/>
</dbReference>
<dbReference type="GO" id="GO:0006633">
    <property type="term" value="P:fatty acid biosynthetic process"/>
    <property type="evidence" value="ECO:0007669"/>
    <property type="project" value="TreeGrafter"/>
</dbReference>
<feature type="region of interest" description="N-terminal hotdog fold" evidence="9">
    <location>
        <begin position="933"/>
        <end position="1063"/>
    </location>
</feature>
<dbReference type="STRING" id="490622.A0A395NUD1"/>
<dbReference type="Pfam" id="PF08659">
    <property type="entry name" value="KR"/>
    <property type="match status" value="1"/>
</dbReference>
<dbReference type="GO" id="GO:0008270">
    <property type="term" value="F:zinc ion binding"/>
    <property type="evidence" value="ECO:0007669"/>
    <property type="project" value="InterPro"/>
</dbReference>
<dbReference type="PROSITE" id="PS50075">
    <property type="entry name" value="CARRIER"/>
    <property type="match status" value="1"/>
</dbReference>
<evidence type="ECO:0000256" key="7">
    <source>
        <dbReference type="ARBA" id="ARBA00023268"/>
    </source>
</evidence>
<dbReference type="InterPro" id="IPR036291">
    <property type="entry name" value="NAD(P)-bd_dom_sf"/>
</dbReference>
<dbReference type="CDD" id="cd00833">
    <property type="entry name" value="PKS"/>
    <property type="match status" value="1"/>
</dbReference>
<dbReference type="CDD" id="cd02440">
    <property type="entry name" value="AdoMet_MTases"/>
    <property type="match status" value="1"/>
</dbReference>
<dbReference type="GO" id="GO:0008168">
    <property type="term" value="F:methyltransferase activity"/>
    <property type="evidence" value="ECO:0007669"/>
    <property type="project" value="UniProtKB-KW"/>
</dbReference>
<dbReference type="Pfam" id="PF16197">
    <property type="entry name" value="KAsynt_C_assoc"/>
    <property type="match status" value="1"/>
</dbReference>
<dbReference type="InterPro" id="IPR011032">
    <property type="entry name" value="GroES-like_sf"/>
</dbReference>
<dbReference type="SMART" id="SM00825">
    <property type="entry name" value="PKS_KS"/>
    <property type="match status" value="1"/>
</dbReference>
<dbReference type="GO" id="GO:1901336">
    <property type="term" value="P:lactone biosynthetic process"/>
    <property type="evidence" value="ECO:0007669"/>
    <property type="project" value="UniProtKB-ARBA"/>
</dbReference>
<dbReference type="GO" id="GO:0031177">
    <property type="term" value="F:phosphopantetheine binding"/>
    <property type="evidence" value="ECO:0007669"/>
    <property type="project" value="InterPro"/>
</dbReference>
<dbReference type="InterPro" id="IPR050091">
    <property type="entry name" value="PKS_NRPS_Biosynth_Enz"/>
</dbReference>
<dbReference type="Pfam" id="PF13602">
    <property type="entry name" value="ADH_zinc_N_2"/>
    <property type="match status" value="1"/>
</dbReference>
<feature type="region of interest" description="Disordered" evidence="10">
    <location>
        <begin position="1"/>
        <end position="48"/>
    </location>
</feature>
<dbReference type="Pfam" id="PF00109">
    <property type="entry name" value="ketoacyl-synt"/>
    <property type="match status" value="1"/>
</dbReference>
<dbReference type="Gene3D" id="3.40.47.10">
    <property type="match status" value="1"/>
</dbReference>
<dbReference type="Pfam" id="PF02801">
    <property type="entry name" value="Ketoacyl-synt_C"/>
    <property type="match status" value="1"/>
</dbReference>
<dbReference type="InterPro" id="IPR020807">
    <property type="entry name" value="PKS_DH"/>
</dbReference>
<dbReference type="SUPFAM" id="SSF53901">
    <property type="entry name" value="Thiolase-like"/>
    <property type="match status" value="1"/>
</dbReference>
<name>A0A395NUD1_TRIAR</name>
<evidence type="ECO:0000256" key="1">
    <source>
        <dbReference type="ARBA" id="ARBA00022450"/>
    </source>
</evidence>
<sequence>MTASVDSPAARNGHENHYEHINGGQRTNGNGHNGIIDETANGRSHSNGTAEAYEPMAIIGCGMRLPGGIETGEAMWDFLDNKREGRCRVPDDRYNIEAFYGPGRTGHVGSQYGHYLNYLDLAEVDTSFWSMTRQEIEEMDPQQRLALEVVYECFQSSGTTNWKGKKIGTYFGIFGEDWMTMQAKETQHTGVYRMPGSGDFVVANRVAYEFGLEGPSMVIRTACSSSLIGIHEACLDIQRGECESAIVGGTSLILNPHMTIAMTEQGVLSPDGRSKTFDASANGYARGEGVVAIHIKKLSDALRDNDPIRAVIRATCTNTDGRTAGMLQPSPTAHAALMVRSHELAGLDVSRTAMIECHGTGTPIGDPLETTAVARVFGKHGVFIGSLKPNLGHSEGASGVSSTIKAMLALERGLIPPNINFKEGNPKIPFEECRLTVPVETTPWPADKAQRIGINSFGIGGANAHILLESAAEMGVARPSEATPISDTHYLLTFSASHQDSLRQTVQRHEAYLRQHPDRLTDLSYTLNARREPLPHRAFAVVDASALDQDLQISTFERAGDLPAMAFVFTGQGAQWATMGAELLDTNVIFRESIAQMDQALRHCPDPPSWTISDELRKTGKESRLMAAEFSQPCCTAIQVALVDVLASWGVRPTGVVGHSSGEIAAAYASGALTRDAAIQIAYYRGVVAKDVKSRGAMAAIGLGRSAVESLLKPGVIVGCENSPSSVTLSGDFNAVEETMQTIREAHPDVLVRALRVDCAYHSHHMKTVEQQYLSKIGGLSVKKPLISFFSSVTGEVLQQAPDAAYWAANLTSPVLFSTAVSLLAKNMTAATVLLEVGPHSALAGPVRQILGAAGANKAVYASTLIRGEKAQHALLTAAGRLFQLGVELSWERIVSPGRTLTDLPLYAWHREGPFWCESRLSQHWRFRKFPKHDILGERVAAASDFGPTWRNVLWLDHVPWIRDHGVSGDIVFPAAGYMAMAGEAVRQLGDVDDYSYSLREVTISNALVLHEGQPTEIITHLRPVRLTNTLDSVWYEFEISALHGDRWLRHVVGQVRGGAEYERPTPAIAPRLRTVNAPHWYGVLRRFGLQYGPRFQGLRDITADVIERAAVATIAGPSAPEAGPHESEYTMHPTAIDHALQLYSVAASWGQGRRFTQLVVPSYVGAVYVQSAGGKDILLQAGADVTPRGAIFGDAVGTSGGTTVFRLENVRMSPLADATEARGVDPHAAVELVWKPDIRLIDNASLMYTARDLRKPGELPEVERLALACMVEGSLKLANWSEKEITNPANAFLAKYRAWFSAVREEALAGTYPNVPDCEEIAAMPSDARRALIEEIHSETATTGAGPLATAVYRVYHILESLFQGKADPLEVLLEDNLWARLYDIVRFVDTNNYFKVASHFKPNMRILEIGAGTGSITGAVLETLSSQPPHRERHYYSYTFTDISPGFFGRAKERFAAYEAVEYKVLDISQDPLEQGFEAESFDLILASNVIHATPSIATTLGNVRKLLSPTGFFFLQELAPPFKWVNFVMGAFSGWWLGESEGRINEPYLWPDQWKPYLEAAGFDGISAVHHDGQFNATMIVRPALPAVAPRITVLSHKTTRQAHVEDVVKALEKKGYGVDLRIWGQDIVPGQDVVCLVDIEKPYLQDMQLEGFSQLQDFIRGLNGAGVLWVMGLAQVKCTNPQYGQILGLTRNMRTELSIDFATIELETFDSAGWDAVATVLPEFQRRSITDSDTNPVMEWVFADGFIQISRFHWTSLNDELSVPDAGAGETNGVVARKLDIEKRGFLNSLYWKEYTPAKPEGKSLRMRNYASGLNFKDVLISMGIIDGRAIEGDGLGCEVAGIVEEVGPEVKGLEPGDRCVSIASGSFSTHLTTSEDLCVKIPDGMSFEEAATMPTVYLTVLYSLIDKARVEPGQTVLIHSAAGGVGIAAIQVCRYLGAEIYCTAGSEEKVNHLMKTYGIPRDRIFNSRDLTFRRDILQATGGKGVDVVLNSLSGELLHASWECVAEYGCMVEIGKRDLVGKGAIAMHLFEQNRSYIGVDFARICQNRPLIVSRLMKQVMDLYKSGDIKPITPMTCFESTKVEDAMRFMQKGAHMGKVVITLPKDPNELTTRAPKQQFHCHSDASYLLAGGLGGLGQAIAIWMAESGATEKLRTLGCNAILVAGDVTQMADIERAIASATKPIRGVMQATLVLKDMPFLNMTFDEWQGPTLPKIQGTWNLHSALLKHDLDFFLLFSSWSGVVGYQGQANYASANAFLDAFVQYRHAQGLPASAVDIGAVEDVGYVSRSAHLLDHFRVTSTYVLHEEDVLESLHVMINRSAPTLPQSTPGKKLLTPGDYSWISKGQIAIGLRSTQRLSAPNNRSVWKRDPRMALYKNMESNDGTTAAAGNEILQQFLGDVAQDPLLLDSEESHSLLANEIGKMLFGFLMRDVELLNLDDSLEALGVDSLVSIELRNWFRQRLGFEISALEILGSKSLLALGKHSAQMLKIKFAGGENATASGEQETKARYLVAKAP</sequence>
<dbReference type="InterPro" id="IPR020841">
    <property type="entry name" value="PKS_Beta-ketoAc_synthase_dom"/>
</dbReference>
<dbReference type="EMBL" id="PXOA01000141">
    <property type="protein sequence ID" value="RFU79720.1"/>
    <property type="molecule type" value="Genomic_DNA"/>
</dbReference>
<dbReference type="InterPro" id="IPR013968">
    <property type="entry name" value="PKS_KR"/>
</dbReference>
<dbReference type="InterPro" id="IPR014030">
    <property type="entry name" value="Ketoacyl_synth_N"/>
</dbReference>
<evidence type="ECO:0000256" key="8">
    <source>
        <dbReference type="ARBA" id="ARBA00023315"/>
    </source>
</evidence>
<dbReference type="SMART" id="SM00822">
    <property type="entry name" value="PKS_KR"/>
    <property type="match status" value="1"/>
</dbReference>
<dbReference type="PROSITE" id="PS52019">
    <property type="entry name" value="PKS_MFAS_DH"/>
    <property type="match status" value="1"/>
</dbReference>
<dbReference type="PROSITE" id="PS01162">
    <property type="entry name" value="QOR_ZETA_CRYSTAL"/>
    <property type="match status" value="1"/>
</dbReference>
<feature type="region of interest" description="C-terminal hotdog fold" evidence="9">
    <location>
        <begin position="1073"/>
        <end position="1222"/>
    </location>
</feature>
<evidence type="ECO:0000313" key="15">
    <source>
        <dbReference type="Proteomes" id="UP000266272"/>
    </source>
</evidence>
<dbReference type="InterPro" id="IPR014031">
    <property type="entry name" value="Ketoacyl_synth_C"/>
</dbReference>
<feature type="domain" description="Carrier" evidence="11">
    <location>
        <begin position="2414"/>
        <end position="2491"/>
    </location>
</feature>
<keyword evidence="5" id="KW-0521">NADP</keyword>
<keyword evidence="1" id="KW-0596">Phosphopantetheine</keyword>
<dbReference type="Gene3D" id="3.40.50.150">
    <property type="entry name" value="Vaccinia Virus protein VP39"/>
    <property type="match status" value="1"/>
</dbReference>
<accession>A0A395NUD1</accession>
<dbReference type="InterPro" id="IPR001227">
    <property type="entry name" value="Ac_transferase_dom_sf"/>
</dbReference>
<evidence type="ECO:0000256" key="3">
    <source>
        <dbReference type="ARBA" id="ARBA00022603"/>
    </source>
</evidence>
<feature type="domain" description="PKS/mFAS DH" evidence="13">
    <location>
        <begin position="933"/>
        <end position="1222"/>
    </location>
</feature>
<comment type="caution">
    <text evidence="14">The sequence shown here is derived from an EMBL/GenBank/DDBJ whole genome shotgun (WGS) entry which is preliminary data.</text>
</comment>
<dbReference type="InterPro" id="IPR029063">
    <property type="entry name" value="SAM-dependent_MTases_sf"/>
</dbReference>
<dbReference type="Gene3D" id="3.40.50.720">
    <property type="entry name" value="NAD(P)-binding Rossmann-like Domain"/>
    <property type="match status" value="2"/>
</dbReference>
<dbReference type="InterPro" id="IPR013154">
    <property type="entry name" value="ADH-like_N"/>
</dbReference>